<dbReference type="PANTHER" id="PTHR12834:SF12">
    <property type="entry name" value="SIGNAL RECOGNITION PARTICLE 9 KDA PROTEIN"/>
    <property type="match status" value="1"/>
</dbReference>
<evidence type="ECO:0000313" key="12">
    <source>
        <dbReference type="Proteomes" id="UP001283361"/>
    </source>
</evidence>
<dbReference type="AlphaFoldDB" id="A0AAE1AT53"/>
<reference evidence="11" key="1">
    <citation type="journal article" date="2023" name="G3 (Bethesda)">
        <title>A reference genome for the long-term kleptoplast-retaining sea slug Elysia crispata morphotype clarki.</title>
        <authorList>
            <person name="Eastman K.E."/>
            <person name="Pendleton A.L."/>
            <person name="Shaikh M.A."/>
            <person name="Suttiyut T."/>
            <person name="Ogas R."/>
            <person name="Tomko P."/>
            <person name="Gavelis G."/>
            <person name="Widhalm J.R."/>
            <person name="Wisecaver J.H."/>
        </authorList>
    </citation>
    <scope>NUCLEOTIDE SEQUENCE</scope>
    <source>
        <strain evidence="11">ECLA1</strain>
    </source>
</reference>
<keyword evidence="6 9" id="KW-0733">Signal recognition particle</keyword>
<comment type="similarity">
    <text evidence="2 9">Belongs to the SRP9 family.</text>
</comment>
<feature type="domain" description="SRP9" evidence="10">
    <location>
        <begin position="5"/>
        <end position="73"/>
    </location>
</feature>
<keyword evidence="7 9" id="KW-0687">Ribonucleoprotein</keyword>
<comment type="subcellular location">
    <subcellularLocation>
        <location evidence="1 9">Cytoplasm</location>
    </subcellularLocation>
</comment>
<evidence type="ECO:0000256" key="6">
    <source>
        <dbReference type="ARBA" id="ARBA00023135"/>
    </source>
</evidence>
<dbReference type="GO" id="GO:0005829">
    <property type="term" value="C:cytosol"/>
    <property type="evidence" value="ECO:0007669"/>
    <property type="project" value="UniProtKB-ARBA"/>
</dbReference>
<keyword evidence="12" id="KW-1185">Reference proteome</keyword>
<dbReference type="Gene3D" id="3.30.720.10">
    <property type="entry name" value="Signal recognition particle alu RNA binding heterodimer, srp9/1"/>
    <property type="match status" value="1"/>
</dbReference>
<accession>A0AAE1AT53</accession>
<evidence type="ECO:0000256" key="1">
    <source>
        <dbReference type="ARBA" id="ARBA00004496"/>
    </source>
</evidence>
<evidence type="ECO:0000259" key="10">
    <source>
        <dbReference type="Pfam" id="PF05486"/>
    </source>
</evidence>
<dbReference type="InterPro" id="IPR009018">
    <property type="entry name" value="Signal_recog_particle_SRP9/14"/>
</dbReference>
<dbReference type="GO" id="GO:0006614">
    <property type="term" value="P:SRP-dependent cotranslational protein targeting to membrane"/>
    <property type="evidence" value="ECO:0007669"/>
    <property type="project" value="InterPro"/>
</dbReference>
<dbReference type="FunFam" id="3.30.720.10:FF:000001">
    <property type="entry name" value="Signal recognition particle 9 kDa protein"/>
    <property type="match status" value="1"/>
</dbReference>
<dbReference type="EMBL" id="JAWDGP010001382">
    <property type="protein sequence ID" value="KAK3792267.1"/>
    <property type="molecule type" value="Genomic_DNA"/>
</dbReference>
<keyword evidence="4 9" id="KW-0963">Cytoplasm</keyword>
<dbReference type="Pfam" id="PF05486">
    <property type="entry name" value="SRP9-21"/>
    <property type="match status" value="1"/>
</dbReference>
<name>A0AAE1AT53_9GAST</name>
<gene>
    <name evidence="11" type="ORF">RRG08_007346</name>
</gene>
<evidence type="ECO:0000256" key="9">
    <source>
        <dbReference type="PIRNR" id="PIRNR017029"/>
    </source>
</evidence>
<evidence type="ECO:0000256" key="5">
    <source>
        <dbReference type="ARBA" id="ARBA00022884"/>
    </source>
</evidence>
<evidence type="ECO:0000256" key="7">
    <source>
        <dbReference type="ARBA" id="ARBA00023274"/>
    </source>
</evidence>
<dbReference type="InterPro" id="IPR008832">
    <property type="entry name" value="SRP9"/>
</dbReference>
<evidence type="ECO:0000256" key="3">
    <source>
        <dbReference type="ARBA" id="ARBA00020414"/>
    </source>
</evidence>
<dbReference type="InterPro" id="IPR039432">
    <property type="entry name" value="SRP9_dom"/>
</dbReference>
<dbReference type="InterPro" id="IPR039914">
    <property type="entry name" value="SRP9-like"/>
</dbReference>
<comment type="function">
    <text evidence="8 9">Component of the signal recognition particle (SRP) complex, a ribonucleoprotein complex that mediates the cotranslational targeting of secretory and membrane proteins to the endoplasmic reticulum (ER). SRP9 together with SRP14 and the Alu portion of the SRP RNA, constitutes the elongation arrest domain of SRP. The complex of SRP9 and SRP14 is required for SRP RNA binding.</text>
</comment>
<organism evidence="11 12">
    <name type="scientific">Elysia crispata</name>
    <name type="common">lettuce slug</name>
    <dbReference type="NCBI Taxonomy" id="231223"/>
    <lineage>
        <taxon>Eukaryota</taxon>
        <taxon>Metazoa</taxon>
        <taxon>Spiralia</taxon>
        <taxon>Lophotrochozoa</taxon>
        <taxon>Mollusca</taxon>
        <taxon>Gastropoda</taxon>
        <taxon>Heterobranchia</taxon>
        <taxon>Euthyneura</taxon>
        <taxon>Panpulmonata</taxon>
        <taxon>Sacoglossa</taxon>
        <taxon>Placobranchoidea</taxon>
        <taxon>Plakobranchidae</taxon>
        <taxon>Elysia</taxon>
    </lineage>
</organism>
<evidence type="ECO:0000256" key="8">
    <source>
        <dbReference type="ARBA" id="ARBA00045462"/>
    </source>
</evidence>
<dbReference type="SUPFAM" id="SSF54762">
    <property type="entry name" value="Signal recognition particle alu RNA binding heterodimer, SRP9/14"/>
    <property type="match status" value="1"/>
</dbReference>
<proteinExistence type="inferred from homology"/>
<dbReference type="Proteomes" id="UP001283361">
    <property type="component" value="Unassembled WGS sequence"/>
</dbReference>
<dbReference type="GO" id="GO:0005786">
    <property type="term" value="C:signal recognition particle, endoplasmic reticulum targeting"/>
    <property type="evidence" value="ECO:0007669"/>
    <property type="project" value="UniProtKB-KW"/>
</dbReference>
<comment type="caution">
    <text evidence="11">The sequence shown here is derived from an EMBL/GenBank/DDBJ whole genome shotgun (WGS) entry which is preliminary data.</text>
</comment>
<keyword evidence="5 9" id="KW-0694">RNA-binding</keyword>
<dbReference type="GO" id="GO:0045900">
    <property type="term" value="P:negative regulation of translational elongation"/>
    <property type="evidence" value="ECO:0007669"/>
    <property type="project" value="InterPro"/>
</dbReference>
<dbReference type="GO" id="GO:0008312">
    <property type="term" value="F:7S RNA binding"/>
    <property type="evidence" value="ECO:0007669"/>
    <property type="project" value="InterPro"/>
</dbReference>
<evidence type="ECO:0000313" key="11">
    <source>
        <dbReference type="EMBL" id="KAK3792267.1"/>
    </source>
</evidence>
<sequence length="85" mass="10043">MTYLTSWEEFAKAAERLYLSDPIKCRFVTKYRHCDGKLCVKVTDDKACFQYRTEHAQDVKKLEKLTGHLMRHMASKENKSKLVQD</sequence>
<protein>
    <recommendedName>
        <fullName evidence="3 9">Signal recognition particle 9 kDa protein</fullName>
        <shortName evidence="9">SRP9</shortName>
    </recommendedName>
</protein>
<dbReference type="PANTHER" id="PTHR12834">
    <property type="entry name" value="SIGNAL RECOGNITION PARTICLE 9 KDA PROTEIN"/>
    <property type="match status" value="1"/>
</dbReference>
<evidence type="ECO:0000256" key="2">
    <source>
        <dbReference type="ARBA" id="ARBA00009193"/>
    </source>
</evidence>
<evidence type="ECO:0000256" key="4">
    <source>
        <dbReference type="ARBA" id="ARBA00022490"/>
    </source>
</evidence>
<dbReference type="PIRSF" id="PIRSF017029">
    <property type="entry name" value="Signal_recog_particle_SRP9"/>
    <property type="match status" value="1"/>
</dbReference>